<dbReference type="PANTHER" id="PTHR37250:SF1">
    <property type="entry name" value="OS05G0496000 PROTEIN"/>
    <property type="match status" value="1"/>
</dbReference>
<feature type="region of interest" description="Disordered" evidence="1">
    <location>
        <begin position="52"/>
        <end position="80"/>
    </location>
</feature>
<reference evidence="3" key="1">
    <citation type="submission" date="2024-07" db="EMBL/GenBank/DDBJ databases">
        <title>Two chromosome-level genome assemblies of Korean endemic species Abeliophyllum distichum and Forsythia ovata (Oleaceae).</title>
        <authorList>
            <person name="Jang H."/>
        </authorList>
    </citation>
    <scope>NUCLEOTIDE SEQUENCE [LARGE SCALE GENOMIC DNA]</scope>
</reference>
<organism evidence="2 3">
    <name type="scientific">Forsythia ovata</name>
    <dbReference type="NCBI Taxonomy" id="205694"/>
    <lineage>
        <taxon>Eukaryota</taxon>
        <taxon>Viridiplantae</taxon>
        <taxon>Streptophyta</taxon>
        <taxon>Embryophyta</taxon>
        <taxon>Tracheophyta</taxon>
        <taxon>Spermatophyta</taxon>
        <taxon>Magnoliopsida</taxon>
        <taxon>eudicotyledons</taxon>
        <taxon>Gunneridae</taxon>
        <taxon>Pentapetalae</taxon>
        <taxon>asterids</taxon>
        <taxon>lamiids</taxon>
        <taxon>Lamiales</taxon>
        <taxon>Oleaceae</taxon>
        <taxon>Forsythieae</taxon>
        <taxon>Forsythia</taxon>
    </lineage>
</organism>
<gene>
    <name evidence="2" type="ORF">Fot_35629</name>
</gene>
<protein>
    <submittedName>
        <fullName evidence="2">Uncharacterized protein</fullName>
    </submittedName>
</protein>
<accession>A0ABD1SMR6</accession>
<proteinExistence type="predicted"/>
<evidence type="ECO:0000256" key="1">
    <source>
        <dbReference type="SAM" id="MobiDB-lite"/>
    </source>
</evidence>
<feature type="compositionally biased region" description="Basic and acidic residues" evidence="1">
    <location>
        <begin position="52"/>
        <end position="64"/>
    </location>
</feature>
<dbReference type="Proteomes" id="UP001604277">
    <property type="component" value="Unassembled WGS sequence"/>
</dbReference>
<name>A0ABD1SMR6_9LAMI</name>
<evidence type="ECO:0000313" key="2">
    <source>
        <dbReference type="EMBL" id="KAL2501781.1"/>
    </source>
</evidence>
<dbReference type="PANTHER" id="PTHR37250">
    <property type="entry name" value="OS05G0496000 PROTEIN"/>
    <property type="match status" value="1"/>
</dbReference>
<dbReference type="AlphaFoldDB" id="A0ABD1SMR6"/>
<evidence type="ECO:0000313" key="3">
    <source>
        <dbReference type="Proteomes" id="UP001604277"/>
    </source>
</evidence>
<comment type="caution">
    <text evidence="2">The sequence shown here is derived from an EMBL/GenBank/DDBJ whole genome shotgun (WGS) entry which is preliminary data.</text>
</comment>
<dbReference type="EMBL" id="JBFOLJ010000010">
    <property type="protein sequence ID" value="KAL2501781.1"/>
    <property type="molecule type" value="Genomic_DNA"/>
</dbReference>
<sequence>MNGDPSATTCNVWGLQDIISFRLPDWEFHLKTTIRFLQPSVIMEFGSYEKLKDKNSGSTEKEVAEDVQPQDMRENLTKQPVPFKDIPEVQKFDFKYAVNDNEHVSTAPIDASGDVNMEASITADEVMRAGGFGARDDISSFLPVASDSTDFEASLRDARDYEDLQEEIGRPGLGWKGDAK</sequence>
<keyword evidence="3" id="KW-1185">Reference proteome</keyword>